<keyword evidence="1" id="KW-1133">Transmembrane helix</keyword>
<keyword evidence="1" id="KW-0472">Membrane</keyword>
<organism evidence="2 3">
    <name type="scientific">Floridaenema evergladense BLCC-F167</name>
    <dbReference type="NCBI Taxonomy" id="3153639"/>
    <lineage>
        <taxon>Bacteria</taxon>
        <taxon>Bacillati</taxon>
        <taxon>Cyanobacteriota</taxon>
        <taxon>Cyanophyceae</taxon>
        <taxon>Oscillatoriophycideae</taxon>
        <taxon>Aerosakkonematales</taxon>
        <taxon>Aerosakkonemataceae</taxon>
        <taxon>Floridanema</taxon>
        <taxon>Floridanema evergladense</taxon>
    </lineage>
</organism>
<dbReference type="Proteomes" id="UP001576780">
    <property type="component" value="Unassembled WGS sequence"/>
</dbReference>
<evidence type="ECO:0000256" key="1">
    <source>
        <dbReference type="SAM" id="Phobius"/>
    </source>
</evidence>
<keyword evidence="3" id="KW-1185">Reference proteome</keyword>
<proteinExistence type="predicted"/>
<keyword evidence="1" id="KW-0812">Transmembrane</keyword>
<sequence length="75" mass="8554">MRVWVASFLLLFALAQLFRWMKHLSLPLPVFILGGVLLAIASNYDKRSGWPFRNQISESKVNQSETLTDKSDSVD</sequence>
<reference evidence="2 3" key="1">
    <citation type="submission" date="2024-09" db="EMBL/GenBank/DDBJ databases">
        <title>Floridaenema gen nov. (Aerosakkonemataceae, Aerosakkonematales ord. nov., Cyanobacteria) from benthic tropical and subtropical fresh waters, with the description of four new species.</title>
        <authorList>
            <person name="Moretto J.A."/>
            <person name="Berthold D.E."/>
            <person name="Lefler F.W."/>
            <person name="Huang I.-S."/>
            <person name="Laughinghouse H. IV."/>
        </authorList>
    </citation>
    <scope>NUCLEOTIDE SEQUENCE [LARGE SCALE GENOMIC DNA]</scope>
    <source>
        <strain evidence="2 3">BLCC-F167</strain>
    </source>
</reference>
<evidence type="ECO:0000313" key="2">
    <source>
        <dbReference type="EMBL" id="MFB2838756.1"/>
    </source>
</evidence>
<evidence type="ECO:0000313" key="3">
    <source>
        <dbReference type="Proteomes" id="UP001576780"/>
    </source>
</evidence>
<feature type="transmembrane region" description="Helical" evidence="1">
    <location>
        <begin position="25"/>
        <end position="44"/>
    </location>
</feature>
<dbReference type="RefSeq" id="WP_413281053.1">
    <property type="nucleotide sequence ID" value="NZ_JBHFNT010000277.1"/>
</dbReference>
<dbReference type="EMBL" id="JBHFNT010000277">
    <property type="protein sequence ID" value="MFB2838756.1"/>
    <property type="molecule type" value="Genomic_DNA"/>
</dbReference>
<comment type="caution">
    <text evidence="2">The sequence shown here is derived from an EMBL/GenBank/DDBJ whole genome shotgun (WGS) entry which is preliminary data.</text>
</comment>
<name>A0ABV4WVQ8_9CYAN</name>
<accession>A0ABV4WVQ8</accession>
<gene>
    <name evidence="2" type="ORF">ACE1CA_30070</name>
</gene>
<protein>
    <submittedName>
        <fullName evidence="2">Uncharacterized protein</fullName>
    </submittedName>
</protein>